<evidence type="ECO:0000313" key="2">
    <source>
        <dbReference type="EMBL" id="GIQ87615.1"/>
    </source>
</evidence>
<feature type="compositionally biased region" description="Polar residues" evidence="1">
    <location>
        <begin position="17"/>
        <end position="33"/>
    </location>
</feature>
<comment type="caution">
    <text evidence="2">The sequence shown here is derived from an EMBL/GenBank/DDBJ whole genome shotgun (WGS) entry which is preliminary data.</text>
</comment>
<dbReference type="OrthoDB" id="79738at2759"/>
<reference evidence="2 3" key="1">
    <citation type="journal article" date="2018" name="PLoS ONE">
        <title>The draft genome of Kipferlia bialata reveals reductive genome evolution in fornicate parasites.</title>
        <authorList>
            <person name="Tanifuji G."/>
            <person name="Takabayashi S."/>
            <person name="Kume K."/>
            <person name="Takagi M."/>
            <person name="Nakayama T."/>
            <person name="Kamikawa R."/>
            <person name="Inagaki Y."/>
            <person name="Hashimoto T."/>
        </authorList>
    </citation>
    <scope>NUCLEOTIDE SEQUENCE [LARGE SCALE GENOMIC DNA]</scope>
    <source>
        <strain evidence="2">NY0173</strain>
    </source>
</reference>
<proteinExistence type="predicted"/>
<evidence type="ECO:0000256" key="1">
    <source>
        <dbReference type="SAM" id="MobiDB-lite"/>
    </source>
</evidence>
<feature type="compositionally biased region" description="Basic residues" evidence="1">
    <location>
        <begin position="1"/>
        <end position="15"/>
    </location>
</feature>
<name>A0A9K3GMG2_9EUKA</name>
<protein>
    <submittedName>
        <fullName evidence="2">Uncharacterized protein</fullName>
    </submittedName>
</protein>
<sequence>MAKKGGKRDRTRVRKSQVGTRPASSVKTPGSTEAKQRKREKNLEIQTARQYSVAETRRVNQLFQLHPLAQGRVPVPDFCQEYLSSGVLPPGVSRGTASAYLAKAYEIKRCLPELMEAGYMQHGFQPPMEAIMHRIGGPLNAGWYFDAPIPSVCGDGSPPSIKSVYQSKALRHNFTNQTPSAQRLHTGTTHVAVGFVDLSMLLFADIQEGEAESEGVLSFVGYEMCPYAVAKTMVLWHIITHWEWASQADHIDRVLQVWFSSAWEASTALAFQEAAALVLSSDADTTPAVRAILTHWADPPHTVTLSAAREAWLGLHPPENATSAACLLREVDRLAVAEYALTGDFALPASSSADSLVGSTCMYGCPKSAPPSASSESVFSVVPLSSIAGEAQGEVSVVEAVRRVLAGRLGSLLDRCKRGGVTVSVHEGDVTDPRVVAAIRDQSPSSMSWSNVLDYVARDDFHRLAQECGGEDCAHSGYSMNWSTVVKGTSLLEYSMWDDPTRRRDILECAHASEELDNWELGLCDHLRSPLPSNPLNASGHLLQHLLYRVWVGTWAPRGGVEWVHAHMGEATPLSLTGGGTVHLRWGYSGEGRVEEQGDLPHVNQCWRNIELYSGIQGIPETDCFGILAMMLTDLRDLRVHGAVEFSD</sequence>
<feature type="region of interest" description="Disordered" evidence="1">
    <location>
        <begin position="1"/>
        <end position="43"/>
    </location>
</feature>
<gene>
    <name evidence="2" type="ORF">KIPB_009690</name>
</gene>
<dbReference type="Proteomes" id="UP000265618">
    <property type="component" value="Unassembled WGS sequence"/>
</dbReference>
<evidence type="ECO:0000313" key="3">
    <source>
        <dbReference type="Proteomes" id="UP000265618"/>
    </source>
</evidence>
<dbReference type="AlphaFoldDB" id="A0A9K3GMG2"/>
<keyword evidence="3" id="KW-1185">Reference proteome</keyword>
<accession>A0A9K3GMG2</accession>
<dbReference type="EMBL" id="BDIP01003365">
    <property type="protein sequence ID" value="GIQ87615.1"/>
    <property type="molecule type" value="Genomic_DNA"/>
</dbReference>
<organism evidence="2 3">
    <name type="scientific">Kipferlia bialata</name>
    <dbReference type="NCBI Taxonomy" id="797122"/>
    <lineage>
        <taxon>Eukaryota</taxon>
        <taxon>Metamonada</taxon>
        <taxon>Carpediemonas-like organisms</taxon>
        <taxon>Kipferlia</taxon>
    </lineage>
</organism>